<feature type="transmembrane region" description="Helical" evidence="7">
    <location>
        <begin position="437"/>
        <end position="458"/>
    </location>
</feature>
<name>A0A4Y8WHZ0_9VIBR</name>
<dbReference type="AlphaFoldDB" id="A0A4Y8WHZ0"/>
<feature type="transmembrane region" description="Helical" evidence="7">
    <location>
        <begin position="116"/>
        <end position="132"/>
    </location>
</feature>
<evidence type="ECO:0000256" key="3">
    <source>
        <dbReference type="ARBA" id="ARBA00022692"/>
    </source>
</evidence>
<feature type="transmembrane region" description="Helical" evidence="7">
    <location>
        <begin position="41"/>
        <end position="57"/>
    </location>
</feature>
<evidence type="ECO:0000256" key="5">
    <source>
        <dbReference type="ARBA" id="ARBA00023136"/>
    </source>
</evidence>
<feature type="transmembrane region" description="Helical" evidence="7">
    <location>
        <begin position="69"/>
        <end position="86"/>
    </location>
</feature>
<evidence type="ECO:0000256" key="7">
    <source>
        <dbReference type="SAM" id="Phobius"/>
    </source>
</evidence>
<keyword evidence="2" id="KW-1003">Cell membrane</keyword>
<feature type="domain" description="Integral membrane bound transporter" evidence="9">
    <location>
        <begin position="404"/>
        <end position="524"/>
    </location>
</feature>
<dbReference type="InterPro" id="IPR010019">
    <property type="entry name" value="Integral_membrane_YccS"/>
</dbReference>
<keyword evidence="3 7" id="KW-0812">Transmembrane</keyword>
<dbReference type="OrthoDB" id="8670769at2"/>
<dbReference type="PANTHER" id="PTHR30509">
    <property type="entry name" value="P-HYDROXYBENZOIC ACID EFFLUX PUMP SUBUNIT-RELATED"/>
    <property type="match status" value="1"/>
</dbReference>
<dbReference type="RefSeq" id="WP_134834639.1">
    <property type="nucleotide sequence ID" value="NZ_SATR01000006.1"/>
</dbReference>
<accession>A0A4Y8WHZ0</accession>
<evidence type="ECO:0000256" key="4">
    <source>
        <dbReference type="ARBA" id="ARBA00022989"/>
    </source>
</evidence>
<dbReference type="Proteomes" id="UP000297753">
    <property type="component" value="Unassembled WGS sequence"/>
</dbReference>
<dbReference type="NCBIfam" id="TIGR01666">
    <property type="entry name" value="YCCS"/>
    <property type="match status" value="1"/>
</dbReference>
<gene>
    <name evidence="10" type="primary">yccS</name>
    <name evidence="10" type="ORF">ELS82_05850</name>
</gene>
<dbReference type="InterPro" id="IPR010020">
    <property type="entry name" value="Integral_membrane_YCCS_YHJK"/>
</dbReference>
<dbReference type="InterPro" id="IPR032692">
    <property type="entry name" value="YccS_N"/>
</dbReference>
<organism evidence="10 11">
    <name type="scientific">Vibrio ouci</name>
    <dbReference type="NCBI Taxonomy" id="2499078"/>
    <lineage>
        <taxon>Bacteria</taxon>
        <taxon>Pseudomonadati</taxon>
        <taxon>Pseudomonadota</taxon>
        <taxon>Gammaproteobacteria</taxon>
        <taxon>Vibrionales</taxon>
        <taxon>Vibrionaceae</taxon>
        <taxon>Vibrio</taxon>
    </lineage>
</organism>
<feature type="transmembrane region" description="Helical" evidence="7">
    <location>
        <begin position="515"/>
        <end position="533"/>
    </location>
</feature>
<evidence type="ECO:0000256" key="1">
    <source>
        <dbReference type="ARBA" id="ARBA00004651"/>
    </source>
</evidence>
<keyword evidence="5 7" id="KW-0472">Membrane</keyword>
<feature type="domain" description="Integral membrane protein YccS N-terminal" evidence="8">
    <location>
        <begin position="70"/>
        <end position="348"/>
    </location>
</feature>
<dbReference type="NCBIfam" id="TIGR01667">
    <property type="entry name" value="YCCS_YHFK"/>
    <property type="match status" value="1"/>
</dbReference>
<evidence type="ECO:0000259" key="8">
    <source>
        <dbReference type="Pfam" id="PF12805"/>
    </source>
</evidence>
<keyword evidence="4 7" id="KW-1133">Transmembrane helix</keyword>
<reference evidence="10 11" key="1">
    <citation type="submission" date="2019-01" db="EMBL/GenBank/DDBJ databases">
        <title>Vibrio BEI176 sp. nov, a marine bacterium isolated from China: eastern marignal seas.</title>
        <authorList>
            <person name="Li B."/>
        </authorList>
    </citation>
    <scope>NUCLEOTIDE SEQUENCE [LARGE SCALE GENOMIC DNA]</scope>
    <source>
        <strain evidence="10 11">BEI176</strain>
    </source>
</reference>
<comment type="caution">
    <text evidence="10">The sequence shown here is derived from an EMBL/GenBank/DDBJ whole genome shotgun (WGS) entry which is preliminary data.</text>
</comment>
<dbReference type="Pfam" id="PF12805">
    <property type="entry name" value="FUSC-like"/>
    <property type="match status" value="1"/>
</dbReference>
<evidence type="ECO:0000256" key="2">
    <source>
        <dbReference type="ARBA" id="ARBA00022475"/>
    </source>
</evidence>
<feature type="transmembrane region" description="Helical" evidence="7">
    <location>
        <begin position="92"/>
        <end position="109"/>
    </location>
</feature>
<evidence type="ECO:0000256" key="6">
    <source>
        <dbReference type="ARBA" id="ARBA00043993"/>
    </source>
</evidence>
<sequence length="722" mass="81613">MNFISQLRHHWANKTINYSFLILIALLGVVIPAWYFQLNSLIIPLILGIIAAALAESDDSFTGRLKSQSITLICFAIASLSIELLFNTPWLFALGLFISTFGFIMLGAIGPRYASIAFGSLLIAIYAMLGAHESINLWFQPLLLLTGAAWYYFVSMIWHAFWPMQPVQQSLANVFLQMANYFDSKSQLFHPVSSMVPQPHRIAEAKLNAATVNALNSCKATFLSRSKRGHVDGASDRFLNIYFLAQDIHERISSTHYRYQDLAHHFERSDVLFRFKHLMETQAQSCREIAEAILLGKEYQHNDDSVLALDELQNSLHYLQEQNNPQWRLLLGQLGYLFNNLATVEKQLSNVNNPDANRLEEDVLDDTEAHSIKAMWAKIKSNFSKDSMLFRHAVRMSIALTVGYGIIQLFDIERGYWILLTTLFVCQPNYSATRQKLVARVLGTFAGLLIGVPLLTFFPSQESQLVFIVVSGVAFFAFRLANYGYATGFITLLVLFCFNQLGEGYAVVLPRLADTLVGCALAVAAVALVLPDWQSKRLHKVMADAIEANKNYLAQIIGQYRIGKKDSLSYRISRRSAHNQDANLTNAISTMLAEPGRYQSAIDESYRFLTLNHALLSYVSALGAHRTQIADESTHKLILDAHRVIHQHLDILFAQLNQHCDTCDTSDIDDPALEQRLAEWRDEDDSSVRMVLQQLHLIYRMLPELHSLASKFAVRVNHSDQK</sequence>
<comment type="similarity">
    <text evidence="6">Belongs to the YccS/YhfK family.</text>
</comment>
<dbReference type="GO" id="GO:0005886">
    <property type="term" value="C:plasma membrane"/>
    <property type="evidence" value="ECO:0007669"/>
    <property type="project" value="UniProtKB-SubCell"/>
</dbReference>
<evidence type="ECO:0000313" key="10">
    <source>
        <dbReference type="EMBL" id="TFH92434.1"/>
    </source>
</evidence>
<dbReference type="InterPro" id="IPR049453">
    <property type="entry name" value="Memb_transporter_dom"/>
</dbReference>
<dbReference type="PANTHER" id="PTHR30509:SF8">
    <property type="entry name" value="INNER MEMBRANE PROTEIN YCCS"/>
    <property type="match status" value="1"/>
</dbReference>
<comment type="subcellular location">
    <subcellularLocation>
        <location evidence="1">Cell membrane</location>
        <topology evidence="1">Multi-pass membrane protein</topology>
    </subcellularLocation>
</comment>
<evidence type="ECO:0000259" key="9">
    <source>
        <dbReference type="Pfam" id="PF13515"/>
    </source>
</evidence>
<evidence type="ECO:0000313" key="11">
    <source>
        <dbReference type="Proteomes" id="UP000297753"/>
    </source>
</evidence>
<protein>
    <submittedName>
        <fullName evidence="10">TIGR01666 family membrane protein</fullName>
    </submittedName>
</protein>
<proteinExistence type="inferred from homology"/>
<keyword evidence="11" id="KW-1185">Reference proteome</keyword>
<dbReference type="Pfam" id="PF13515">
    <property type="entry name" value="FUSC_2"/>
    <property type="match status" value="1"/>
</dbReference>
<feature type="transmembrane region" description="Helical" evidence="7">
    <location>
        <begin position="138"/>
        <end position="161"/>
    </location>
</feature>
<dbReference type="EMBL" id="SATR01000006">
    <property type="protein sequence ID" value="TFH92434.1"/>
    <property type="molecule type" value="Genomic_DNA"/>
</dbReference>
<feature type="transmembrane region" description="Helical" evidence="7">
    <location>
        <begin position="16"/>
        <end position="35"/>
    </location>
</feature>